<sequence length="276" mass="29948">MAPTGQQNARRSRIESLSNPLVKRMRLLREKRHRRAEGLFLAEGLRIATEAREAGILPRWLFLADEGAAHPLARTLIDATLASGGEVIDTTPAILSKLSGKDNPQTIVGIYAEPRTALSDLDRDAAPIWLVAERLRDPGNLGTMLRTGDAVGAGGLILLGESTDPYGVEAVRASMGAIFTQRLVQAEWDEFLPWLRSGRGELVATWLGDDTKDYQAVRYAAPTFILIGNESQGLPQAYAEAADVRVKMPMMGKADSLNAAVAAAVMAYEVLNQQRS</sequence>
<dbReference type="AlphaFoldDB" id="A0A142VUJ3"/>
<dbReference type="STRING" id="1219058.AOA14_02465"/>
<gene>
    <name evidence="5" type="ORF">AOA14_02465</name>
</gene>
<dbReference type="GO" id="GO:0003723">
    <property type="term" value="F:RNA binding"/>
    <property type="evidence" value="ECO:0007669"/>
    <property type="project" value="InterPro"/>
</dbReference>
<evidence type="ECO:0000259" key="4">
    <source>
        <dbReference type="SMART" id="SM00967"/>
    </source>
</evidence>
<dbReference type="SUPFAM" id="SSF75217">
    <property type="entry name" value="alpha/beta knot"/>
    <property type="match status" value="1"/>
</dbReference>
<dbReference type="Pfam" id="PF22435">
    <property type="entry name" value="MRM3-like_sub_bind"/>
    <property type="match status" value="1"/>
</dbReference>
<dbReference type="EMBL" id="CP013342">
    <property type="protein sequence ID" value="AMU93466.1"/>
    <property type="molecule type" value="Genomic_DNA"/>
</dbReference>
<protein>
    <submittedName>
        <fullName evidence="5">RNA methyltransferase</fullName>
    </submittedName>
</protein>
<evidence type="ECO:0000313" key="6">
    <source>
        <dbReference type="Proteomes" id="UP000076234"/>
    </source>
</evidence>
<dbReference type="InterPro" id="IPR051259">
    <property type="entry name" value="rRNA_Methyltransferase"/>
</dbReference>
<dbReference type="PANTHER" id="PTHR43191:SF2">
    <property type="entry name" value="RRNA METHYLTRANSFERASE 3, MITOCHONDRIAL"/>
    <property type="match status" value="1"/>
</dbReference>
<feature type="domain" description="RNA 2-O ribose methyltransferase substrate binding" evidence="4">
    <location>
        <begin position="41"/>
        <end position="117"/>
    </location>
</feature>
<dbReference type="GO" id="GO:0005737">
    <property type="term" value="C:cytoplasm"/>
    <property type="evidence" value="ECO:0007669"/>
    <property type="project" value="UniProtKB-ARBA"/>
</dbReference>
<dbReference type="PANTHER" id="PTHR43191">
    <property type="entry name" value="RRNA METHYLTRANSFERASE 3"/>
    <property type="match status" value="1"/>
</dbReference>
<dbReference type="GO" id="GO:0006396">
    <property type="term" value="P:RNA processing"/>
    <property type="evidence" value="ECO:0007669"/>
    <property type="project" value="InterPro"/>
</dbReference>
<name>A0A142VUJ3_9SPHN</name>
<dbReference type="InterPro" id="IPR029064">
    <property type="entry name" value="Ribosomal_eL30-like_sf"/>
</dbReference>
<dbReference type="GO" id="GO:0032259">
    <property type="term" value="P:methylation"/>
    <property type="evidence" value="ECO:0007669"/>
    <property type="project" value="UniProtKB-KW"/>
</dbReference>
<dbReference type="SUPFAM" id="SSF55315">
    <property type="entry name" value="L30e-like"/>
    <property type="match status" value="1"/>
</dbReference>
<dbReference type="InterPro" id="IPR013123">
    <property type="entry name" value="SpoU_subst-bd"/>
</dbReference>
<dbReference type="KEGG" id="ster:AOA14_02465"/>
<evidence type="ECO:0000313" key="5">
    <source>
        <dbReference type="EMBL" id="AMU93466.1"/>
    </source>
</evidence>
<keyword evidence="2 5" id="KW-0489">Methyltransferase</keyword>
<dbReference type="InterPro" id="IPR053888">
    <property type="entry name" value="MRM3-like_sub_bind"/>
</dbReference>
<dbReference type="CDD" id="cd18095">
    <property type="entry name" value="SpoU-like_rRNA-MTase"/>
    <property type="match status" value="1"/>
</dbReference>
<evidence type="ECO:0000256" key="3">
    <source>
        <dbReference type="ARBA" id="ARBA00022679"/>
    </source>
</evidence>
<proteinExistence type="inferred from homology"/>
<dbReference type="InterPro" id="IPR029026">
    <property type="entry name" value="tRNA_m1G_MTases_N"/>
</dbReference>
<dbReference type="GO" id="GO:0008173">
    <property type="term" value="F:RNA methyltransferase activity"/>
    <property type="evidence" value="ECO:0007669"/>
    <property type="project" value="InterPro"/>
</dbReference>
<reference evidence="6" key="1">
    <citation type="submission" date="2015-11" db="EMBL/GenBank/DDBJ databases">
        <title>Complete genome sequence of a polyethylene glycol-degrading strain Sphingopyxis terrae strain 203-1 (NBRC 15098).</title>
        <authorList>
            <person name="Yoshiyuki O."/>
            <person name="Shouta N."/>
            <person name="Nagata Y."/>
            <person name="Numata M."/>
            <person name="Tsuchikane K."/>
            <person name="Hosoyama A."/>
            <person name="Yamazoe A."/>
            <person name="Tsuda M."/>
            <person name="Fujita N."/>
            <person name="Kawai F."/>
        </authorList>
    </citation>
    <scope>NUCLEOTIDE SEQUENCE [LARGE SCALE GENOMIC DNA]</scope>
    <source>
        <strain evidence="6">203-1</strain>
    </source>
</reference>
<dbReference type="RefSeq" id="WP_062900634.1">
    <property type="nucleotide sequence ID" value="NZ_CP013342.1"/>
</dbReference>
<dbReference type="InterPro" id="IPR001537">
    <property type="entry name" value="SpoU_MeTrfase"/>
</dbReference>
<evidence type="ECO:0000256" key="1">
    <source>
        <dbReference type="ARBA" id="ARBA00007228"/>
    </source>
</evidence>
<dbReference type="Gene3D" id="3.30.1330.30">
    <property type="match status" value="1"/>
</dbReference>
<dbReference type="Gene3D" id="3.40.1280.10">
    <property type="match status" value="1"/>
</dbReference>
<evidence type="ECO:0000256" key="2">
    <source>
        <dbReference type="ARBA" id="ARBA00022603"/>
    </source>
</evidence>
<reference evidence="5 6" key="2">
    <citation type="journal article" date="2016" name="Genome Announc.">
        <title>Complete Genome Sequence of Sphingopyxis terrae Strain 203-1 (NBRC 111660), a Polyethylene Glycol Degrader.</title>
        <authorList>
            <person name="Ohtsubo Y."/>
            <person name="Nonoyama S."/>
            <person name="Nagata Y."/>
            <person name="Numata M."/>
            <person name="Tsuchikane K."/>
            <person name="Hosoyama A."/>
            <person name="Yamazoe A."/>
            <person name="Tsuda M."/>
            <person name="Fujita N."/>
            <person name="Kawai F."/>
        </authorList>
    </citation>
    <scope>NUCLEOTIDE SEQUENCE [LARGE SCALE GENOMIC DNA]</scope>
    <source>
        <strain evidence="5 6">203-1</strain>
    </source>
</reference>
<dbReference type="InterPro" id="IPR029028">
    <property type="entry name" value="Alpha/beta_knot_MTases"/>
</dbReference>
<comment type="similarity">
    <text evidence="1">Belongs to the class IV-like SAM-binding methyltransferase superfamily. RNA methyltransferase TrmH family.</text>
</comment>
<dbReference type="Proteomes" id="UP000076234">
    <property type="component" value="Chromosome"/>
</dbReference>
<accession>A0A142VUJ3</accession>
<keyword evidence="3 5" id="KW-0808">Transferase</keyword>
<organism evidence="5 6">
    <name type="scientific">Sphingopyxis terrae subsp. terrae NBRC 15098</name>
    <dbReference type="NCBI Taxonomy" id="1219058"/>
    <lineage>
        <taxon>Bacteria</taxon>
        <taxon>Pseudomonadati</taxon>
        <taxon>Pseudomonadota</taxon>
        <taxon>Alphaproteobacteria</taxon>
        <taxon>Sphingomonadales</taxon>
        <taxon>Sphingomonadaceae</taxon>
        <taxon>Sphingopyxis</taxon>
    </lineage>
</organism>
<dbReference type="SMART" id="SM00967">
    <property type="entry name" value="SpoU_sub_bind"/>
    <property type="match status" value="1"/>
</dbReference>
<dbReference type="Pfam" id="PF00588">
    <property type="entry name" value="SpoU_methylase"/>
    <property type="match status" value="1"/>
</dbReference>